<feature type="transmembrane region" description="Helical" evidence="6">
    <location>
        <begin position="6"/>
        <end position="31"/>
    </location>
</feature>
<feature type="transmembrane region" description="Helical" evidence="6">
    <location>
        <begin position="182"/>
        <end position="205"/>
    </location>
</feature>
<keyword evidence="2" id="KW-1003">Cell membrane</keyword>
<dbReference type="GO" id="GO:0005886">
    <property type="term" value="C:plasma membrane"/>
    <property type="evidence" value="ECO:0007669"/>
    <property type="project" value="UniProtKB-SubCell"/>
</dbReference>
<feature type="transmembrane region" description="Helical" evidence="6">
    <location>
        <begin position="38"/>
        <end position="65"/>
    </location>
</feature>
<keyword evidence="4 6" id="KW-1133">Transmembrane helix</keyword>
<dbReference type="GO" id="GO:0015171">
    <property type="term" value="F:amino acid transmembrane transporter activity"/>
    <property type="evidence" value="ECO:0007669"/>
    <property type="project" value="TreeGrafter"/>
</dbReference>
<gene>
    <name evidence="7" type="ORF">TM49_20600</name>
</gene>
<sequence length="210" mass="21872">MDLHIWLAFVAASTALLLIPGPTVLLILSYAISQGRRVALATVAGVALGDFIAMTASLAGLGALVLASAKLFLVLKWVGAAYLVYLGVRLFRSKGVGDAVPPASSATLSPRHVFLHALMVTALNPKSIVFFIAFVPQFVKPDAPLLPQFSILIATFVGLAVVNTLSYALAADKLREKIASPAVTAILPRIGGGALMAMGIATAAWRRAAL</sequence>
<dbReference type="KEGG" id="mey:TM49_20600"/>
<name>A0A0D5LWN4_MAREN</name>
<dbReference type="OrthoDB" id="9804822at2"/>
<accession>A0A0D5LWN4</accession>
<dbReference type="PATRIC" id="fig|1486262.3.peg.4257"/>
<evidence type="ECO:0000256" key="3">
    <source>
        <dbReference type="ARBA" id="ARBA00022692"/>
    </source>
</evidence>
<evidence type="ECO:0000313" key="8">
    <source>
        <dbReference type="Proteomes" id="UP000032611"/>
    </source>
</evidence>
<evidence type="ECO:0000256" key="2">
    <source>
        <dbReference type="ARBA" id="ARBA00022475"/>
    </source>
</evidence>
<dbReference type="PIRSF" id="PIRSF006324">
    <property type="entry name" value="LeuE"/>
    <property type="match status" value="1"/>
</dbReference>
<feature type="transmembrane region" description="Helical" evidence="6">
    <location>
        <begin position="113"/>
        <end position="139"/>
    </location>
</feature>
<comment type="subcellular location">
    <subcellularLocation>
        <location evidence="1">Cell membrane</location>
        <topology evidence="1">Multi-pass membrane protein</topology>
    </subcellularLocation>
</comment>
<evidence type="ECO:0000256" key="6">
    <source>
        <dbReference type="SAM" id="Phobius"/>
    </source>
</evidence>
<keyword evidence="3 6" id="KW-0812">Transmembrane</keyword>
<dbReference type="AlphaFoldDB" id="A0A0D5LWN4"/>
<proteinExistence type="predicted"/>
<dbReference type="HOGENOM" id="CLU_079569_2_3_5"/>
<dbReference type="Proteomes" id="UP000032611">
    <property type="component" value="Chromosome"/>
</dbReference>
<dbReference type="InterPro" id="IPR001123">
    <property type="entry name" value="LeuE-type"/>
</dbReference>
<feature type="transmembrane region" description="Helical" evidence="6">
    <location>
        <begin position="71"/>
        <end position="92"/>
    </location>
</feature>
<dbReference type="Pfam" id="PF01810">
    <property type="entry name" value="LysE"/>
    <property type="match status" value="1"/>
</dbReference>
<organism evidence="7 8">
    <name type="scientific">Martelella endophytica</name>
    <dbReference type="NCBI Taxonomy" id="1486262"/>
    <lineage>
        <taxon>Bacteria</taxon>
        <taxon>Pseudomonadati</taxon>
        <taxon>Pseudomonadota</taxon>
        <taxon>Alphaproteobacteria</taxon>
        <taxon>Hyphomicrobiales</taxon>
        <taxon>Aurantimonadaceae</taxon>
        <taxon>Martelella</taxon>
    </lineage>
</organism>
<keyword evidence="5 6" id="KW-0472">Membrane</keyword>
<evidence type="ECO:0000313" key="7">
    <source>
        <dbReference type="EMBL" id="AJY48401.1"/>
    </source>
</evidence>
<dbReference type="PANTHER" id="PTHR30086:SF20">
    <property type="entry name" value="ARGININE EXPORTER PROTEIN ARGO-RELATED"/>
    <property type="match status" value="1"/>
</dbReference>
<dbReference type="STRING" id="1486262.TM49_20600"/>
<evidence type="ECO:0000256" key="5">
    <source>
        <dbReference type="ARBA" id="ARBA00023136"/>
    </source>
</evidence>
<dbReference type="PANTHER" id="PTHR30086">
    <property type="entry name" value="ARGININE EXPORTER PROTEIN ARGO"/>
    <property type="match status" value="1"/>
</dbReference>
<evidence type="ECO:0000256" key="4">
    <source>
        <dbReference type="ARBA" id="ARBA00022989"/>
    </source>
</evidence>
<reference evidence="7 8" key="1">
    <citation type="journal article" date="2015" name="Genome Announc.">
        <title>Complete genome sequence of Martelella endophytica YC6887, which has antifungal activity associated with a halophyte.</title>
        <authorList>
            <person name="Khan A."/>
            <person name="Khan H."/>
            <person name="Chung E.J."/>
            <person name="Hossain M.T."/>
            <person name="Chung Y.R."/>
        </authorList>
    </citation>
    <scope>NUCLEOTIDE SEQUENCE [LARGE SCALE GENOMIC DNA]</scope>
    <source>
        <strain evidence="7">YC6887</strain>
    </source>
</reference>
<feature type="transmembrane region" description="Helical" evidence="6">
    <location>
        <begin position="145"/>
        <end position="170"/>
    </location>
</feature>
<dbReference type="RefSeq" id="WP_045685593.1">
    <property type="nucleotide sequence ID" value="NZ_CP010803.1"/>
</dbReference>
<keyword evidence="8" id="KW-1185">Reference proteome</keyword>
<protein>
    <submittedName>
        <fullName evidence="7">Lysine transporter LysE</fullName>
    </submittedName>
</protein>
<evidence type="ECO:0000256" key="1">
    <source>
        <dbReference type="ARBA" id="ARBA00004651"/>
    </source>
</evidence>
<dbReference type="EMBL" id="CP010803">
    <property type="protein sequence ID" value="AJY48401.1"/>
    <property type="molecule type" value="Genomic_DNA"/>
</dbReference>